<feature type="transmembrane region" description="Helical" evidence="7">
    <location>
        <begin position="255"/>
        <end position="282"/>
    </location>
</feature>
<accession>A0A060QE81</accession>
<dbReference type="CDD" id="cd03228">
    <property type="entry name" value="ABCC_MRP_Like"/>
    <property type="match status" value="1"/>
</dbReference>
<dbReference type="PROSITE" id="PS00211">
    <property type="entry name" value="ABC_TRANSPORTER_1"/>
    <property type="match status" value="1"/>
</dbReference>
<evidence type="ECO:0000313" key="10">
    <source>
        <dbReference type="EMBL" id="CDG39444.1"/>
    </source>
</evidence>
<dbReference type="GO" id="GO:0140359">
    <property type="term" value="F:ABC-type transporter activity"/>
    <property type="evidence" value="ECO:0007669"/>
    <property type="project" value="InterPro"/>
</dbReference>
<dbReference type="GO" id="GO:0016887">
    <property type="term" value="F:ATP hydrolysis activity"/>
    <property type="evidence" value="ECO:0007669"/>
    <property type="project" value="InterPro"/>
</dbReference>
<proteinExistence type="predicted"/>
<feature type="transmembrane region" description="Helical" evidence="7">
    <location>
        <begin position="35"/>
        <end position="56"/>
    </location>
</feature>
<evidence type="ECO:0000256" key="4">
    <source>
        <dbReference type="ARBA" id="ARBA00022840"/>
    </source>
</evidence>
<feature type="transmembrane region" description="Helical" evidence="7">
    <location>
        <begin position="177"/>
        <end position="200"/>
    </location>
</feature>
<keyword evidence="6 7" id="KW-0472">Membrane</keyword>
<reference evidence="10 11" key="2">
    <citation type="journal article" date="2014" name="PLoS ONE">
        <title>Evolution of mitochondria reconstructed from the energy metabolism of living bacteria.</title>
        <authorList>
            <person name="Degli Esposti M."/>
            <person name="Chouaia B."/>
            <person name="Comandatore F."/>
            <person name="Crotti E."/>
            <person name="Sassera D."/>
            <person name="Lievens P.M."/>
            <person name="Daffonchio D."/>
            <person name="Bandi C."/>
        </authorList>
    </citation>
    <scope>NUCLEOTIDE SEQUENCE [LARGE SCALE GENOMIC DNA]</scope>
    <source>
        <strain evidence="10 11">SF2.1</strain>
    </source>
</reference>
<dbReference type="InterPro" id="IPR036640">
    <property type="entry name" value="ABC1_TM_sf"/>
</dbReference>
<evidence type="ECO:0000256" key="7">
    <source>
        <dbReference type="SAM" id="Phobius"/>
    </source>
</evidence>
<dbReference type="EMBL" id="CBLX010000009">
    <property type="protein sequence ID" value="CDG39444.1"/>
    <property type="molecule type" value="Genomic_DNA"/>
</dbReference>
<reference evidence="10 11" key="1">
    <citation type="journal article" date="2014" name="Genome Biol. Evol.">
        <title>Acetic acid bacteria genomes reveal functional traits for adaptation to life in insect guts.</title>
        <authorList>
            <person name="Chouaia B."/>
            <person name="Gaiarsa S."/>
            <person name="Crotti E."/>
            <person name="Comandatore F."/>
            <person name="Degli Esposti M."/>
            <person name="Ricci I."/>
            <person name="Alma A."/>
            <person name="Favia G."/>
            <person name="Bandi C."/>
            <person name="Daffonchio D."/>
        </authorList>
    </citation>
    <scope>NUCLEOTIDE SEQUENCE [LARGE SCALE GENOMIC DNA]</scope>
    <source>
        <strain evidence="10 11">SF2.1</strain>
    </source>
</reference>
<dbReference type="SUPFAM" id="SSF90123">
    <property type="entry name" value="ABC transporter transmembrane region"/>
    <property type="match status" value="1"/>
</dbReference>
<dbReference type="GO" id="GO:0005886">
    <property type="term" value="C:plasma membrane"/>
    <property type="evidence" value="ECO:0007669"/>
    <property type="project" value="UniProtKB-SubCell"/>
</dbReference>
<dbReference type="InterPro" id="IPR027417">
    <property type="entry name" value="P-loop_NTPase"/>
</dbReference>
<dbReference type="NCBIfam" id="TIGR02857">
    <property type="entry name" value="CydD"/>
    <property type="match status" value="1"/>
</dbReference>
<dbReference type="SUPFAM" id="SSF52540">
    <property type="entry name" value="P-loop containing nucleoside triphosphate hydrolases"/>
    <property type="match status" value="1"/>
</dbReference>
<evidence type="ECO:0000256" key="1">
    <source>
        <dbReference type="ARBA" id="ARBA00004651"/>
    </source>
</evidence>
<dbReference type="GO" id="GO:0034040">
    <property type="term" value="F:ATPase-coupled lipid transmembrane transporter activity"/>
    <property type="evidence" value="ECO:0007669"/>
    <property type="project" value="TreeGrafter"/>
</dbReference>
<dbReference type="PROSITE" id="PS50893">
    <property type="entry name" value="ABC_TRANSPORTER_2"/>
    <property type="match status" value="1"/>
</dbReference>
<feature type="domain" description="ABC transporter" evidence="8">
    <location>
        <begin position="365"/>
        <end position="593"/>
    </location>
</feature>
<dbReference type="Proteomes" id="UP000027583">
    <property type="component" value="Unassembled WGS sequence"/>
</dbReference>
<dbReference type="GO" id="GO:0005524">
    <property type="term" value="F:ATP binding"/>
    <property type="evidence" value="ECO:0007669"/>
    <property type="project" value="UniProtKB-KW"/>
</dbReference>
<dbReference type="PANTHER" id="PTHR24221:SF261">
    <property type="entry name" value="GLUTATHIONE_L-CYSTEINE TRANSPORT SYSTEM ATP-BINDING_PERMEASE PROTEIN CYDD"/>
    <property type="match status" value="1"/>
</dbReference>
<name>A0A060QE81_9PROT</name>
<dbReference type="InterPro" id="IPR003593">
    <property type="entry name" value="AAA+_ATPase"/>
</dbReference>
<evidence type="ECO:0000313" key="11">
    <source>
        <dbReference type="Proteomes" id="UP000027583"/>
    </source>
</evidence>
<evidence type="ECO:0000256" key="2">
    <source>
        <dbReference type="ARBA" id="ARBA00022692"/>
    </source>
</evidence>
<evidence type="ECO:0000256" key="6">
    <source>
        <dbReference type="ARBA" id="ARBA00023136"/>
    </source>
</evidence>
<keyword evidence="3" id="KW-0547">Nucleotide-binding</keyword>
<evidence type="ECO:0000259" key="9">
    <source>
        <dbReference type="PROSITE" id="PS50929"/>
    </source>
</evidence>
<protein>
    <submittedName>
        <fullName evidence="10">Transport ATP-binding protein CydD</fullName>
    </submittedName>
</protein>
<dbReference type="InterPro" id="IPR003439">
    <property type="entry name" value="ABC_transporter-like_ATP-bd"/>
</dbReference>
<evidence type="ECO:0000259" key="8">
    <source>
        <dbReference type="PROSITE" id="PS50893"/>
    </source>
</evidence>
<feature type="transmembrane region" description="Helical" evidence="7">
    <location>
        <begin position="76"/>
        <end position="97"/>
    </location>
</feature>
<dbReference type="InterPro" id="IPR011527">
    <property type="entry name" value="ABC1_TM_dom"/>
</dbReference>
<evidence type="ECO:0000256" key="3">
    <source>
        <dbReference type="ARBA" id="ARBA00022741"/>
    </source>
</evidence>
<keyword evidence="5 7" id="KW-1133">Transmembrane helix</keyword>
<keyword evidence="2 7" id="KW-0812">Transmembrane</keyword>
<dbReference type="Gene3D" id="3.40.50.300">
    <property type="entry name" value="P-loop containing nucleotide triphosphate hydrolases"/>
    <property type="match status" value="1"/>
</dbReference>
<dbReference type="Gene3D" id="1.20.1560.10">
    <property type="entry name" value="ABC transporter type 1, transmembrane domain"/>
    <property type="match status" value="1"/>
</dbReference>
<dbReference type="PROSITE" id="PS50929">
    <property type="entry name" value="ABC_TM1F"/>
    <property type="match status" value="1"/>
</dbReference>
<gene>
    <name evidence="10" type="ORF">ASAP_1399</name>
</gene>
<comment type="subcellular location">
    <subcellularLocation>
        <location evidence="1">Cell membrane</location>
        <topology evidence="1">Multi-pass membrane protein</topology>
    </subcellularLocation>
</comment>
<dbReference type="SMART" id="SM00382">
    <property type="entry name" value="AAA"/>
    <property type="match status" value="1"/>
</dbReference>
<feature type="transmembrane region" description="Helical" evidence="7">
    <location>
        <begin position="150"/>
        <end position="171"/>
    </location>
</feature>
<dbReference type="InterPro" id="IPR017871">
    <property type="entry name" value="ABC_transporter-like_CS"/>
</dbReference>
<evidence type="ECO:0000256" key="5">
    <source>
        <dbReference type="ARBA" id="ARBA00022989"/>
    </source>
</evidence>
<feature type="domain" description="ABC transmembrane type-1" evidence="9">
    <location>
        <begin position="39"/>
        <end position="332"/>
    </location>
</feature>
<dbReference type="AlphaFoldDB" id="A0A060QE81"/>
<keyword evidence="4 10" id="KW-0067">ATP-binding</keyword>
<comment type="caution">
    <text evidence="10">The sequence shown here is derived from an EMBL/GenBank/DDBJ whole genome shotgun (WGS) entry which is preliminary data.</text>
</comment>
<dbReference type="InterPro" id="IPR039421">
    <property type="entry name" value="Type_1_exporter"/>
</dbReference>
<sequence>MFRRLHCLYAPIMSGVDKKLVRAWVRQYAGPAKRAALPVVAIGCFSTLVGIGQAWFLASTIGRLLVGYDPSVPGLIGAFAVLSLLRAICLFAQEHYAARAGVKSRERLRRTALSSVFNVGPALLRRQHSAEIAALLVDRIEALDGYFARWLPASMTWMVFPAIVLVAVLAVDARAALILAICGAFVPVAQAVFGIGAALASRNQFLAMVRLQARFLDRVRGIATIVLSNATDAEAASLAHSADELRRRTVRILRVAFFSSAAIDVAMVVAIILIVLTQGHFIHLVTGVQDQPSTGHVRPSPHFAQTLFALFLVPEFFAPFRGLALAYQDRAQAAGAAEAMHGLDGESSEAAQGAANAVVPGPLTVEAQRLGYRWADDRPAVFDDISFTVQPGETLLLDGPSGAGKSTLIELILGFIRPDHGAILFNGEDIATMRGADIARHLAWIGQKPVIFAGTLRDNLLFARPDANQAALDVAIKASAVDTFLQDLPMGLDTEIGEGGFGLSGGQAQRVAIARAYLKDAPLLLLDEPTAHLDPDTERSIIAALHDLAKGRTVILSSHSAAMQAFATIKLRLGPSPSAMKPSTSTVRVRSEIPA</sequence>
<dbReference type="Pfam" id="PF00005">
    <property type="entry name" value="ABC_tran"/>
    <property type="match status" value="1"/>
</dbReference>
<dbReference type="eggNOG" id="COG4988">
    <property type="taxonomic scope" value="Bacteria"/>
</dbReference>
<dbReference type="Pfam" id="PF00664">
    <property type="entry name" value="ABC_membrane"/>
    <property type="match status" value="1"/>
</dbReference>
<dbReference type="CDD" id="cd18584">
    <property type="entry name" value="ABC_6TM_AarD_CydD"/>
    <property type="match status" value="1"/>
</dbReference>
<dbReference type="PANTHER" id="PTHR24221">
    <property type="entry name" value="ATP-BINDING CASSETTE SUB-FAMILY B"/>
    <property type="match status" value="1"/>
</dbReference>
<dbReference type="InterPro" id="IPR014216">
    <property type="entry name" value="ABC_transptr_CydD"/>
</dbReference>
<organism evidence="10 11">
    <name type="scientific">Asaia bogorensis</name>
    <dbReference type="NCBI Taxonomy" id="91915"/>
    <lineage>
        <taxon>Bacteria</taxon>
        <taxon>Pseudomonadati</taxon>
        <taxon>Pseudomonadota</taxon>
        <taxon>Alphaproteobacteria</taxon>
        <taxon>Acetobacterales</taxon>
        <taxon>Acetobacteraceae</taxon>
        <taxon>Asaia</taxon>
    </lineage>
</organism>
<dbReference type="GO" id="GO:0042883">
    <property type="term" value="P:cysteine transport"/>
    <property type="evidence" value="ECO:0007669"/>
    <property type="project" value="InterPro"/>
</dbReference>